<evidence type="ECO:0000256" key="2">
    <source>
        <dbReference type="ARBA" id="ARBA00022692"/>
    </source>
</evidence>
<evidence type="ECO:0000256" key="1">
    <source>
        <dbReference type="ARBA" id="ARBA00004651"/>
    </source>
</evidence>
<feature type="transmembrane region" description="Helical" evidence="5">
    <location>
        <begin position="17"/>
        <end position="43"/>
    </location>
</feature>
<dbReference type="Proteomes" id="UP000183223">
    <property type="component" value="Unassembled WGS sequence"/>
</dbReference>
<feature type="transmembrane region" description="Helical" evidence="5">
    <location>
        <begin position="256"/>
        <end position="275"/>
    </location>
</feature>
<gene>
    <name evidence="6" type="ORF">SAMN02982990_02568</name>
</gene>
<feature type="transmembrane region" description="Helical" evidence="5">
    <location>
        <begin position="118"/>
        <end position="137"/>
    </location>
</feature>
<feature type="transmembrane region" description="Helical" evidence="5">
    <location>
        <begin position="560"/>
        <end position="576"/>
    </location>
</feature>
<feature type="transmembrane region" description="Helical" evidence="5">
    <location>
        <begin position="654"/>
        <end position="676"/>
    </location>
</feature>
<accession>A0A1G5QXI6</accession>
<keyword evidence="7" id="KW-1185">Reference proteome</keyword>
<keyword evidence="3 5" id="KW-1133">Transmembrane helix</keyword>
<dbReference type="SUPFAM" id="SSF90123">
    <property type="entry name" value="ABC transporter transmembrane region"/>
    <property type="match status" value="1"/>
</dbReference>
<feature type="transmembrane region" description="Helical" evidence="5">
    <location>
        <begin position="688"/>
        <end position="706"/>
    </location>
</feature>
<feature type="transmembrane region" description="Helical" evidence="5">
    <location>
        <begin position="456"/>
        <end position="476"/>
    </location>
</feature>
<dbReference type="AlphaFoldDB" id="A0A1G5QXI6"/>
<keyword evidence="2 5" id="KW-0812">Transmembrane</keyword>
<keyword evidence="4 5" id="KW-0472">Membrane</keyword>
<evidence type="ECO:0000313" key="6">
    <source>
        <dbReference type="EMBL" id="SCZ66472.1"/>
    </source>
</evidence>
<evidence type="ECO:0000256" key="4">
    <source>
        <dbReference type="ARBA" id="ARBA00023136"/>
    </source>
</evidence>
<dbReference type="RefSeq" id="WP_049583768.1">
    <property type="nucleotide sequence ID" value="NZ_CAWQXX010000069.1"/>
</dbReference>
<dbReference type="Gene3D" id="1.20.1560.10">
    <property type="entry name" value="ABC transporter type 1, transmembrane domain"/>
    <property type="match status" value="1"/>
</dbReference>
<dbReference type="SUPFAM" id="SSF52540">
    <property type="entry name" value="P-loop containing nucleoside triphosphate hydrolases"/>
    <property type="match status" value="1"/>
</dbReference>
<reference evidence="7" key="1">
    <citation type="submission" date="2016-10" db="EMBL/GenBank/DDBJ databases">
        <authorList>
            <person name="Varghese N."/>
            <person name="Submissions S."/>
        </authorList>
    </citation>
    <scope>NUCLEOTIDE SEQUENCE [LARGE SCALE GENOMIC DNA]</scope>
    <source>
        <strain evidence="7">ATCC 29999</strain>
    </source>
</reference>
<proteinExistence type="predicted"/>
<evidence type="ECO:0000256" key="3">
    <source>
        <dbReference type="ARBA" id="ARBA00022989"/>
    </source>
</evidence>
<dbReference type="InterPro" id="IPR027417">
    <property type="entry name" value="P-loop_NTPase"/>
</dbReference>
<comment type="subcellular location">
    <subcellularLocation>
        <location evidence="1">Cell membrane</location>
        <topology evidence="1">Multi-pass membrane protein</topology>
    </subcellularLocation>
</comment>
<evidence type="ECO:0000313" key="7">
    <source>
        <dbReference type="Proteomes" id="UP000183223"/>
    </source>
</evidence>
<dbReference type="GeneID" id="45656750"/>
<protein>
    <submittedName>
        <fullName evidence="6">Uncharacterized protein</fullName>
    </submittedName>
</protein>
<dbReference type="InterPro" id="IPR036640">
    <property type="entry name" value="ABC1_TM_sf"/>
</dbReference>
<feature type="transmembrane region" description="Helical" evidence="5">
    <location>
        <begin position="55"/>
        <end position="80"/>
    </location>
</feature>
<feature type="transmembrane region" description="Helical" evidence="5">
    <location>
        <begin position="496"/>
        <end position="514"/>
    </location>
</feature>
<feature type="transmembrane region" description="Helical" evidence="5">
    <location>
        <begin position="582"/>
        <end position="601"/>
    </location>
</feature>
<feature type="transmembrane region" description="Helical" evidence="5">
    <location>
        <begin position="143"/>
        <end position="161"/>
    </location>
</feature>
<evidence type="ECO:0000256" key="5">
    <source>
        <dbReference type="SAM" id="Phobius"/>
    </source>
</evidence>
<name>A0A1G5QXI6_PHOLU</name>
<sequence length="835" mass="96447">MNISAIKDNLTKQYSTLILFPIEVIINLLSSFFSFFILIYIITLPLTEGLEAGSVGVIIFLIIILRPILSVINNLSLFLITKKQAYILSIFDSCFTSKKDAQQNEHDIVNYSTYDTSVVLMISKVICFIYLSILMVINVEGGTVGLLSLCPILILLSFFLFKKRIYFSKKLAKIRKRRYGFIGDNLESLTAILLTGYQGGKFSNLNRIINIEEKVKRTDSLWRAVDISSNAFLKVIPVLFLILIGKEIYNSDKMLILLYSLILVSEYLGLVRLLTPFYDGYLAKLSIIRRYKNYRCKPEEYYDLDGKQGFIEKTILGNIYLSKELINRGILNKLSYEIFQINKYIDMNSSISDLSRGQLNLIFAVRNVYMAILDNYKGHIYFDVNRTGWDSNLLLDLDSIISRLREEYQIDVILSFPHELKNIELDIKNKPLKSTSNSGVILEEDYKINKSRVSQLLYVFSYNSVIGIILLFIASFSLFELGAITYSEYGSETYKIIFISLLGMISLIVGSYLIELKIRKKARQDIYSSIKSNFRIEGFNLFKHEYNVIINRFTMYAKDVFWFGSIFVGTVLLFLNSDNFMIMFGAIFVLLTSVYLLYPVYRHNRNKHYKELHNLSILFSYLNKLPQCRLANRFCRDTILSGIHSLYTIASQRYLINSLASILGLIISSLMIFYSLYPSFESDNITAAINLDSRIVIFYFAIFGYLSETVSIKRITEHYNAYYKKINLSSNLSILEQNLEKDRIIQLVGNNGSGKTFLLKRLSEIKGYIYIDHNFDSYLANDRFLDYLNNSNSDVIIFDEFDCRKLINRIDKNKKIIVVSHMETIGSRLDISEVV</sequence>
<dbReference type="GO" id="GO:0005524">
    <property type="term" value="F:ATP binding"/>
    <property type="evidence" value="ECO:0007669"/>
    <property type="project" value="InterPro"/>
</dbReference>
<dbReference type="EMBL" id="FMWJ01000010">
    <property type="protein sequence ID" value="SCZ66472.1"/>
    <property type="molecule type" value="Genomic_DNA"/>
</dbReference>
<dbReference type="OrthoDB" id="6466136at2"/>
<dbReference type="GO" id="GO:0005886">
    <property type="term" value="C:plasma membrane"/>
    <property type="evidence" value="ECO:0007669"/>
    <property type="project" value="UniProtKB-SubCell"/>
</dbReference>
<organism evidence="6 7">
    <name type="scientific">Photorhabdus luminescens</name>
    <name type="common">Xenorhabdus luminescens</name>
    <dbReference type="NCBI Taxonomy" id="29488"/>
    <lineage>
        <taxon>Bacteria</taxon>
        <taxon>Pseudomonadati</taxon>
        <taxon>Pseudomonadota</taxon>
        <taxon>Gammaproteobacteria</taxon>
        <taxon>Enterobacterales</taxon>
        <taxon>Morganellaceae</taxon>
        <taxon>Photorhabdus</taxon>
    </lineage>
</organism>
<feature type="transmembrane region" description="Helical" evidence="5">
    <location>
        <begin position="224"/>
        <end position="244"/>
    </location>
</feature>